<dbReference type="AlphaFoldDB" id="A0A6A6X3C5"/>
<evidence type="ECO:0000313" key="2">
    <source>
        <dbReference type="EMBL" id="KAF2790635.1"/>
    </source>
</evidence>
<gene>
    <name evidence="2" type="ORF">K505DRAFT_377401</name>
</gene>
<evidence type="ECO:0000256" key="1">
    <source>
        <dbReference type="SAM" id="MobiDB-lite"/>
    </source>
</evidence>
<keyword evidence="3" id="KW-1185">Reference proteome</keyword>
<feature type="region of interest" description="Disordered" evidence="1">
    <location>
        <begin position="166"/>
        <end position="195"/>
    </location>
</feature>
<organism evidence="2 3">
    <name type="scientific">Melanomma pulvis-pyrius CBS 109.77</name>
    <dbReference type="NCBI Taxonomy" id="1314802"/>
    <lineage>
        <taxon>Eukaryota</taxon>
        <taxon>Fungi</taxon>
        <taxon>Dikarya</taxon>
        <taxon>Ascomycota</taxon>
        <taxon>Pezizomycotina</taxon>
        <taxon>Dothideomycetes</taxon>
        <taxon>Pleosporomycetidae</taxon>
        <taxon>Pleosporales</taxon>
        <taxon>Melanommataceae</taxon>
        <taxon>Melanomma</taxon>
    </lineage>
</organism>
<reference evidence="2" key="1">
    <citation type="journal article" date="2020" name="Stud. Mycol.">
        <title>101 Dothideomycetes genomes: a test case for predicting lifestyles and emergence of pathogens.</title>
        <authorList>
            <person name="Haridas S."/>
            <person name="Albert R."/>
            <person name="Binder M."/>
            <person name="Bloem J."/>
            <person name="Labutti K."/>
            <person name="Salamov A."/>
            <person name="Andreopoulos B."/>
            <person name="Baker S."/>
            <person name="Barry K."/>
            <person name="Bills G."/>
            <person name="Bluhm B."/>
            <person name="Cannon C."/>
            <person name="Castanera R."/>
            <person name="Culley D."/>
            <person name="Daum C."/>
            <person name="Ezra D."/>
            <person name="Gonzalez J."/>
            <person name="Henrissat B."/>
            <person name="Kuo A."/>
            <person name="Liang C."/>
            <person name="Lipzen A."/>
            <person name="Lutzoni F."/>
            <person name="Magnuson J."/>
            <person name="Mondo S."/>
            <person name="Nolan M."/>
            <person name="Ohm R."/>
            <person name="Pangilinan J."/>
            <person name="Park H.-J."/>
            <person name="Ramirez L."/>
            <person name="Alfaro M."/>
            <person name="Sun H."/>
            <person name="Tritt A."/>
            <person name="Yoshinaga Y."/>
            <person name="Zwiers L.-H."/>
            <person name="Turgeon B."/>
            <person name="Goodwin S."/>
            <person name="Spatafora J."/>
            <person name="Crous P."/>
            <person name="Grigoriev I."/>
        </authorList>
    </citation>
    <scope>NUCLEOTIDE SEQUENCE</scope>
    <source>
        <strain evidence="2">CBS 109.77</strain>
    </source>
</reference>
<dbReference type="EMBL" id="MU002063">
    <property type="protein sequence ID" value="KAF2790635.1"/>
    <property type="molecule type" value="Genomic_DNA"/>
</dbReference>
<dbReference type="Proteomes" id="UP000799757">
    <property type="component" value="Unassembled WGS sequence"/>
</dbReference>
<feature type="compositionally biased region" description="Basic and acidic residues" evidence="1">
    <location>
        <begin position="93"/>
        <end position="120"/>
    </location>
</feature>
<accession>A0A6A6X3C5</accession>
<feature type="region of interest" description="Disordered" evidence="1">
    <location>
        <begin position="1"/>
        <end position="35"/>
    </location>
</feature>
<evidence type="ECO:0000313" key="3">
    <source>
        <dbReference type="Proteomes" id="UP000799757"/>
    </source>
</evidence>
<proteinExistence type="predicted"/>
<name>A0A6A6X3C5_9PLEO</name>
<feature type="region of interest" description="Disordered" evidence="1">
    <location>
        <begin position="82"/>
        <end position="132"/>
    </location>
</feature>
<protein>
    <submittedName>
        <fullName evidence="2">Uncharacterized protein</fullName>
    </submittedName>
</protein>
<feature type="compositionally biased region" description="Polar residues" evidence="1">
    <location>
        <begin position="181"/>
        <end position="195"/>
    </location>
</feature>
<sequence>MQRPPRSRRMSWDPDEGPSVRTSLGNCRKDSFNTPEDFQQLQQDVYFRIGEFSAQDITTHPFMDNYSQKDMQEAILQSLAFNLDPRPGSSSTGEREHQEEHQQAAQKAHEGGAWHEEKPQEGMNYTATSGSRSRRYLRKRVAGLVNHYGSLNSPVRTLLDRLGLAHRGKHSNGKPTAPGQLATTASDPSKPSNNGGTWYMKAGKKMHEGKVDGFKVKARMAFEVDMGLEERQYLLDPGDTQEWEDEIAWQTQNLDKHPSYLRK</sequence>